<dbReference type="GO" id="GO:0005524">
    <property type="term" value="F:ATP binding"/>
    <property type="evidence" value="ECO:0007669"/>
    <property type="project" value="UniProtKB-KW"/>
</dbReference>
<dbReference type="InterPro" id="IPR017959">
    <property type="entry name" value="Asn/Gln-tRNA_amidoTrfase_suB/E"/>
</dbReference>
<dbReference type="InterPro" id="IPR017958">
    <property type="entry name" value="Gln-tRNA_amidoTrfase_suB_CS"/>
</dbReference>
<dbReference type="AlphaFoldDB" id="A0A1F5T002"/>
<dbReference type="GO" id="GO:0006412">
    <property type="term" value="P:translation"/>
    <property type="evidence" value="ECO:0007669"/>
    <property type="project" value="UniProtKB-UniRule"/>
</dbReference>
<dbReference type="SUPFAM" id="SSF55931">
    <property type="entry name" value="Glutamine synthetase/guanido kinase"/>
    <property type="match status" value="1"/>
</dbReference>
<accession>A0A1F5T002</accession>
<evidence type="ECO:0000256" key="4">
    <source>
        <dbReference type="ARBA" id="ARBA00022741"/>
    </source>
</evidence>
<dbReference type="NCBIfam" id="TIGR00133">
    <property type="entry name" value="gatB"/>
    <property type="match status" value="1"/>
</dbReference>
<dbReference type="GO" id="GO:0050567">
    <property type="term" value="F:glutaminyl-tRNA synthase (glutamine-hydrolyzing) activity"/>
    <property type="evidence" value="ECO:0007669"/>
    <property type="project" value="UniProtKB-UniRule"/>
</dbReference>
<dbReference type="Pfam" id="PF02637">
    <property type="entry name" value="GatB_Yqey"/>
    <property type="match status" value="1"/>
</dbReference>
<comment type="catalytic activity">
    <reaction evidence="8 10">
        <text>L-aspartyl-tRNA(Asn) + L-glutamine + ATP + H2O = L-asparaginyl-tRNA(Asn) + L-glutamate + ADP + phosphate + 2 H(+)</text>
        <dbReference type="Rhea" id="RHEA:14513"/>
        <dbReference type="Rhea" id="RHEA-COMP:9674"/>
        <dbReference type="Rhea" id="RHEA-COMP:9677"/>
        <dbReference type="ChEBI" id="CHEBI:15377"/>
        <dbReference type="ChEBI" id="CHEBI:15378"/>
        <dbReference type="ChEBI" id="CHEBI:29985"/>
        <dbReference type="ChEBI" id="CHEBI:30616"/>
        <dbReference type="ChEBI" id="CHEBI:43474"/>
        <dbReference type="ChEBI" id="CHEBI:58359"/>
        <dbReference type="ChEBI" id="CHEBI:78515"/>
        <dbReference type="ChEBI" id="CHEBI:78516"/>
        <dbReference type="ChEBI" id="CHEBI:456216"/>
    </reaction>
</comment>
<dbReference type="InterPro" id="IPR004413">
    <property type="entry name" value="GatB"/>
</dbReference>
<dbReference type="InterPro" id="IPR023168">
    <property type="entry name" value="GatB_Yqey_C_2"/>
</dbReference>
<comment type="catalytic activity">
    <reaction evidence="9 10">
        <text>L-glutamyl-tRNA(Gln) + L-glutamine + ATP + H2O = L-glutaminyl-tRNA(Gln) + L-glutamate + ADP + phosphate + H(+)</text>
        <dbReference type="Rhea" id="RHEA:17521"/>
        <dbReference type="Rhea" id="RHEA-COMP:9681"/>
        <dbReference type="Rhea" id="RHEA-COMP:9684"/>
        <dbReference type="ChEBI" id="CHEBI:15377"/>
        <dbReference type="ChEBI" id="CHEBI:15378"/>
        <dbReference type="ChEBI" id="CHEBI:29985"/>
        <dbReference type="ChEBI" id="CHEBI:30616"/>
        <dbReference type="ChEBI" id="CHEBI:43474"/>
        <dbReference type="ChEBI" id="CHEBI:58359"/>
        <dbReference type="ChEBI" id="CHEBI:78520"/>
        <dbReference type="ChEBI" id="CHEBI:78521"/>
        <dbReference type="ChEBI" id="CHEBI:456216"/>
    </reaction>
</comment>
<dbReference type="FunFam" id="1.10.10.410:FF:000001">
    <property type="entry name" value="Aspartyl/glutamyl-tRNA(Asn/Gln) amidotransferase subunit B"/>
    <property type="match status" value="1"/>
</dbReference>
<dbReference type="SMART" id="SM00845">
    <property type="entry name" value="GatB_Yqey"/>
    <property type="match status" value="1"/>
</dbReference>
<proteinExistence type="inferred from homology"/>
<evidence type="ECO:0000313" key="13">
    <source>
        <dbReference type="Proteomes" id="UP000176915"/>
    </source>
</evidence>
<evidence type="ECO:0000313" key="12">
    <source>
        <dbReference type="EMBL" id="OGF32066.1"/>
    </source>
</evidence>
<dbReference type="InterPro" id="IPR014746">
    <property type="entry name" value="Gln_synth/guanido_kin_cat_dom"/>
</dbReference>
<dbReference type="GO" id="GO:0050566">
    <property type="term" value="F:asparaginyl-tRNA synthase (glutamine-hydrolyzing) activity"/>
    <property type="evidence" value="ECO:0007669"/>
    <property type="project" value="RHEA"/>
</dbReference>
<evidence type="ECO:0000256" key="5">
    <source>
        <dbReference type="ARBA" id="ARBA00022840"/>
    </source>
</evidence>
<dbReference type="Gene3D" id="1.10.10.410">
    <property type="match status" value="1"/>
</dbReference>
<dbReference type="PROSITE" id="PS01234">
    <property type="entry name" value="GATB"/>
    <property type="match status" value="1"/>
</dbReference>
<gene>
    <name evidence="10" type="primary">gatB</name>
    <name evidence="12" type="ORF">A3H09_03265</name>
</gene>
<evidence type="ECO:0000256" key="8">
    <source>
        <dbReference type="ARBA" id="ARBA00047380"/>
    </source>
</evidence>
<comment type="function">
    <text evidence="7 10">Allows the formation of correctly charged Asn-tRNA(Asn) or Gln-tRNA(Gln) through the transamidation of misacylated Asp-tRNA(Asn) or Glu-tRNA(Gln) in organisms which lack either or both of asparaginyl-tRNA or glutaminyl-tRNA synthetases. The reaction takes place in the presence of glutamine and ATP through an activated phospho-Asp-tRNA(Asn) or phospho-Glu-tRNA(Gln).</text>
</comment>
<dbReference type="InterPro" id="IPR006075">
    <property type="entry name" value="Asn/Gln-tRNA_Trfase_suB/E_cat"/>
</dbReference>
<dbReference type="NCBIfam" id="NF004014">
    <property type="entry name" value="PRK05477.1-4"/>
    <property type="match status" value="1"/>
</dbReference>
<evidence type="ECO:0000256" key="6">
    <source>
        <dbReference type="ARBA" id="ARBA00022917"/>
    </source>
</evidence>
<evidence type="ECO:0000256" key="9">
    <source>
        <dbReference type="ARBA" id="ARBA00047913"/>
    </source>
</evidence>
<evidence type="ECO:0000256" key="1">
    <source>
        <dbReference type="ARBA" id="ARBA00005306"/>
    </source>
</evidence>
<dbReference type="NCBIfam" id="NF004012">
    <property type="entry name" value="PRK05477.1-2"/>
    <property type="match status" value="1"/>
</dbReference>
<dbReference type="InterPro" id="IPR003789">
    <property type="entry name" value="Asn/Gln_tRNA_amidoTrase-B-like"/>
</dbReference>
<dbReference type="EC" id="6.3.5.-" evidence="10"/>
<dbReference type="Pfam" id="PF02934">
    <property type="entry name" value="GatB_N"/>
    <property type="match status" value="1"/>
</dbReference>
<comment type="caution">
    <text evidence="12">The sequence shown here is derived from an EMBL/GenBank/DDBJ whole genome shotgun (WGS) entry which is preliminary data.</text>
</comment>
<dbReference type="PANTHER" id="PTHR11659">
    <property type="entry name" value="GLUTAMYL-TRNA GLN AMIDOTRANSFERASE SUBUNIT B MITOCHONDRIAL AND PROKARYOTIC PET112-RELATED"/>
    <property type="match status" value="1"/>
</dbReference>
<dbReference type="InterPro" id="IPR018027">
    <property type="entry name" value="Asn/Gln_amidotransferase"/>
</dbReference>
<name>A0A1F5T002_9BACT</name>
<dbReference type="SUPFAM" id="SSF89095">
    <property type="entry name" value="GatB/YqeY motif"/>
    <property type="match status" value="1"/>
</dbReference>
<keyword evidence="4 10" id="KW-0547">Nucleotide-binding</keyword>
<protein>
    <recommendedName>
        <fullName evidence="10">Aspartyl/glutamyl-tRNA(Asn/Gln) amidotransferase subunit B</fullName>
        <shortName evidence="10">Asp/Glu-ADT subunit B</shortName>
        <ecNumber evidence="10">6.3.5.-</ecNumber>
    </recommendedName>
</protein>
<evidence type="ECO:0000256" key="7">
    <source>
        <dbReference type="ARBA" id="ARBA00024799"/>
    </source>
</evidence>
<reference evidence="12 13" key="1">
    <citation type="journal article" date="2016" name="Nat. Commun.">
        <title>Thousands of microbial genomes shed light on interconnected biogeochemical processes in an aquifer system.</title>
        <authorList>
            <person name="Anantharaman K."/>
            <person name="Brown C.T."/>
            <person name="Hug L.A."/>
            <person name="Sharon I."/>
            <person name="Castelle C.J."/>
            <person name="Probst A.J."/>
            <person name="Thomas B.C."/>
            <person name="Singh A."/>
            <person name="Wilkins M.J."/>
            <person name="Karaoz U."/>
            <person name="Brodie E.L."/>
            <person name="Williams K.H."/>
            <person name="Hubbard S.S."/>
            <person name="Banfield J.F."/>
        </authorList>
    </citation>
    <scope>NUCLEOTIDE SEQUENCE [LARGE SCALE GENOMIC DNA]</scope>
</reference>
<evidence type="ECO:0000259" key="11">
    <source>
        <dbReference type="SMART" id="SM00845"/>
    </source>
</evidence>
<dbReference type="EMBL" id="MFFY01000006">
    <property type="protein sequence ID" value="OGF32066.1"/>
    <property type="molecule type" value="Genomic_DNA"/>
</dbReference>
<keyword evidence="5 10" id="KW-0067">ATP-binding</keyword>
<keyword evidence="3 10" id="KW-0436">Ligase</keyword>
<dbReference type="HAMAP" id="MF_00121">
    <property type="entry name" value="GatB"/>
    <property type="match status" value="1"/>
</dbReference>
<comment type="similarity">
    <text evidence="1 10">Belongs to the GatB/GatE family. GatB subfamily.</text>
</comment>
<sequence>MPYDIIIGLEIHAELKTKSKMFCRCNNDAQGKKPNTVVCPICLAHPGTLPLPNRQAIEWTIMLGLALRCKINKLSKFDRKNYFYPDLPKGYQISQYDLPIAYDGFLEIDGQPILIARIHLEEDTGKLIHPAGKPYSLVDYNRAGTPLIELVTEPVIKTAATAKKFAQSYQQILRFLNISNADMEKGEMRCEANISLQEQGKWKYIKGQIKPIGAYKLNPKVELKNINSFKYLEKAVDYEIKRQIKALTDSEKLVQETRGWNNEKGVTFSQRIKETSADYRYFPEPDIPPLAIGQAWIDKIKTQIGELPAKKIKRFKEEYLFSDYESKILASDKALAKYTEAVISELRAWIEASGDSWERQKHKLAKAAANWLINELFKHLNAELKDINQVKITAENFAEFIALVYQEKINSSAAQTIFARMYKRGGDPTQIMDELELRQLDDKEALKKVVTEVILKNQAQVEQYKKGKTNVLQFFVGRVMASTKGKANPKIITEILKDLLKS</sequence>
<organism evidence="12 13">
    <name type="scientific">Candidatus Falkowbacteria bacterium RIFCSPLOWO2_12_FULL_45_13</name>
    <dbReference type="NCBI Taxonomy" id="1797991"/>
    <lineage>
        <taxon>Bacteria</taxon>
        <taxon>Candidatus Falkowiibacteriota</taxon>
    </lineage>
</organism>
<feature type="domain" description="Asn/Gln amidotransferase" evidence="11">
    <location>
        <begin position="337"/>
        <end position="500"/>
    </location>
</feature>
<evidence type="ECO:0000256" key="2">
    <source>
        <dbReference type="ARBA" id="ARBA00011123"/>
    </source>
</evidence>
<evidence type="ECO:0000256" key="3">
    <source>
        <dbReference type="ARBA" id="ARBA00022598"/>
    </source>
</evidence>
<evidence type="ECO:0000256" key="10">
    <source>
        <dbReference type="HAMAP-Rule" id="MF_00121"/>
    </source>
</evidence>
<dbReference type="Proteomes" id="UP000176915">
    <property type="component" value="Unassembled WGS sequence"/>
</dbReference>
<comment type="subunit">
    <text evidence="2 10">Heterotrimer of A, B and C subunits.</text>
</comment>
<keyword evidence="6 10" id="KW-0648">Protein biosynthesis</keyword>